<dbReference type="Proteomes" id="UP001597526">
    <property type="component" value="Unassembled WGS sequence"/>
</dbReference>
<accession>A0ABW5MY70</accession>
<keyword evidence="3" id="KW-1185">Reference proteome</keyword>
<protein>
    <submittedName>
        <fullName evidence="2">Mechanosensitive ion channel</fullName>
    </submittedName>
</protein>
<feature type="transmembrane region" description="Helical" evidence="1">
    <location>
        <begin position="66"/>
        <end position="83"/>
    </location>
</feature>
<dbReference type="PANTHER" id="PTHR30221">
    <property type="entry name" value="SMALL-CONDUCTANCE MECHANOSENSITIVE CHANNEL"/>
    <property type="match status" value="1"/>
</dbReference>
<keyword evidence="1" id="KW-1133">Transmembrane helix</keyword>
<dbReference type="InterPro" id="IPR008910">
    <property type="entry name" value="MSC_TM_helix"/>
</dbReference>
<dbReference type="NCBIfam" id="NF033912">
    <property type="entry name" value="msc"/>
    <property type="match status" value="1"/>
</dbReference>
<comment type="caution">
    <text evidence="2">The sequence shown here is derived from an EMBL/GenBank/DDBJ whole genome shotgun (WGS) entry which is preliminary data.</text>
</comment>
<reference evidence="3" key="1">
    <citation type="journal article" date="2019" name="Int. J. Syst. Evol. Microbiol.">
        <title>The Global Catalogue of Microorganisms (GCM) 10K type strain sequencing project: providing services to taxonomists for standard genome sequencing and annotation.</title>
        <authorList>
            <consortium name="The Broad Institute Genomics Platform"/>
            <consortium name="The Broad Institute Genome Sequencing Center for Infectious Disease"/>
            <person name="Wu L."/>
            <person name="Ma J."/>
        </authorList>
    </citation>
    <scope>NUCLEOTIDE SEQUENCE [LARGE SCALE GENOMIC DNA]</scope>
    <source>
        <strain evidence="3">KCTC 52368</strain>
    </source>
</reference>
<dbReference type="EMBL" id="JBHULB010000076">
    <property type="protein sequence ID" value="MFD2588277.1"/>
    <property type="molecule type" value="Genomic_DNA"/>
</dbReference>
<feature type="transmembrane region" description="Helical" evidence="1">
    <location>
        <begin position="160"/>
        <end position="177"/>
    </location>
</feature>
<feature type="transmembrane region" description="Helical" evidence="1">
    <location>
        <begin position="20"/>
        <end position="39"/>
    </location>
</feature>
<dbReference type="InterPro" id="IPR011014">
    <property type="entry name" value="MscS_channel_TM-2"/>
</dbReference>
<dbReference type="InterPro" id="IPR045275">
    <property type="entry name" value="MscS_archaea/bacteria_type"/>
</dbReference>
<evidence type="ECO:0000313" key="3">
    <source>
        <dbReference type="Proteomes" id="UP001597526"/>
    </source>
</evidence>
<name>A0ABW5MY70_9FLAO</name>
<feature type="transmembrane region" description="Helical" evidence="1">
    <location>
        <begin position="248"/>
        <end position="269"/>
    </location>
</feature>
<keyword evidence="1" id="KW-0472">Membrane</keyword>
<feature type="transmembrane region" description="Helical" evidence="1">
    <location>
        <begin position="289"/>
        <end position="308"/>
    </location>
</feature>
<sequence length="390" mass="42483">MEYLENMLSSISNSVGDFLPTTIGAILILVIGWFIAGLLKRITTKLIKKTGVDDKMKSDKITLSKFVGKLVYFLVMIFVFMLALEKLGMQSVLDPVKNLLDGFLNFIPNIIGAGLVAYIGYMLASVVSEFVGMSGDTIKNYTPKLGFAEGVDLIGIIKKVVFIFIFIPLLISALNILNMDAISEPATSILTQFFDALPKVLLAAFILMLFVIGGRFLSQMLKDILAKMNLNDIAKKMHLDSMIGSTNIANAIGNLVFFFIVIFGLMTAIEKLEFVQLTEVLETVTNLSGKILFGLVIIMIGNWVSIIAKNSFAKNDNNSFVASVLRTAILAIFLAIGLKTMGMADDIINLAFGITLGTIAITVALSFGLGGRQAAGKQMENILNRFNSKK</sequence>
<feature type="transmembrane region" description="Helical" evidence="1">
    <location>
        <begin position="197"/>
        <end position="218"/>
    </location>
</feature>
<feature type="transmembrane region" description="Helical" evidence="1">
    <location>
        <begin position="103"/>
        <end position="124"/>
    </location>
</feature>
<dbReference type="Pfam" id="PF05552">
    <property type="entry name" value="MS_channel_1st_1"/>
    <property type="match status" value="3"/>
</dbReference>
<keyword evidence="1" id="KW-0812">Transmembrane</keyword>
<feature type="transmembrane region" description="Helical" evidence="1">
    <location>
        <begin position="320"/>
        <end position="341"/>
    </location>
</feature>
<dbReference type="RefSeq" id="WP_377767804.1">
    <property type="nucleotide sequence ID" value="NZ_JBHULB010000076.1"/>
</dbReference>
<proteinExistence type="predicted"/>
<feature type="transmembrane region" description="Helical" evidence="1">
    <location>
        <begin position="347"/>
        <end position="369"/>
    </location>
</feature>
<gene>
    <name evidence="2" type="ORF">ACFSQJ_15155</name>
</gene>
<evidence type="ECO:0000256" key="1">
    <source>
        <dbReference type="SAM" id="Phobius"/>
    </source>
</evidence>
<organism evidence="2 3">
    <name type="scientific">Croceitalea marina</name>
    <dbReference type="NCBI Taxonomy" id="1775166"/>
    <lineage>
        <taxon>Bacteria</taxon>
        <taxon>Pseudomonadati</taxon>
        <taxon>Bacteroidota</taxon>
        <taxon>Flavobacteriia</taxon>
        <taxon>Flavobacteriales</taxon>
        <taxon>Flavobacteriaceae</taxon>
        <taxon>Croceitalea</taxon>
    </lineage>
</organism>
<dbReference type="SUPFAM" id="SSF82861">
    <property type="entry name" value="Mechanosensitive channel protein MscS (YggB), transmembrane region"/>
    <property type="match status" value="1"/>
</dbReference>
<evidence type="ECO:0000313" key="2">
    <source>
        <dbReference type="EMBL" id="MFD2588277.1"/>
    </source>
</evidence>
<dbReference type="Gene3D" id="1.10.287.1260">
    <property type="match status" value="1"/>
</dbReference>
<dbReference type="PANTHER" id="PTHR30221:SF1">
    <property type="entry name" value="SMALL-CONDUCTANCE MECHANOSENSITIVE CHANNEL"/>
    <property type="match status" value="1"/>
</dbReference>